<evidence type="ECO:0000259" key="4">
    <source>
        <dbReference type="Pfam" id="PF03543"/>
    </source>
</evidence>
<evidence type="ECO:0000256" key="3">
    <source>
        <dbReference type="ARBA" id="ARBA00022807"/>
    </source>
</evidence>
<reference evidence="5 6" key="1">
    <citation type="journal article" date="2014" name="Int. J. Syst. Evol. Microbiol.">
        <title>Complete genome sequence of Corynebacterium casei LMG S-19264T (=DSM 44701T), isolated from a smear-ripened cheese.</title>
        <authorList>
            <consortium name="US DOE Joint Genome Institute (JGI-PGF)"/>
            <person name="Walter F."/>
            <person name="Albersmeier A."/>
            <person name="Kalinowski J."/>
            <person name="Ruckert C."/>
        </authorList>
    </citation>
    <scope>NUCLEOTIDE SEQUENCE [LARGE SCALE GENOMIC DNA]</scope>
    <source>
        <strain evidence="5 6">CGMCC 1.16330</strain>
    </source>
</reference>
<keyword evidence="1" id="KW-0645">Protease</keyword>
<keyword evidence="6" id="KW-1185">Reference proteome</keyword>
<evidence type="ECO:0000256" key="1">
    <source>
        <dbReference type="ARBA" id="ARBA00022670"/>
    </source>
</evidence>
<gene>
    <name evidence="5" type="ORF">GCM10010964_18300</name>
</gene>
<dbReference type="GO" id="GO:0004197">
    <property type="term" value="F:cysteine-type endopeptidase activity"/>
    <property type="evidence" value="ECO:0007669"/>
    <property type="project" value="InterPro"/>
</dbReference>
<dbReference type="AlphaFoldDB" id="A0A8J2ZAM6"/>
<keyword evidence="2" id="KW-0378">Hydrolase</keyword>
<name>A0A8J2ZAM6_9PROT</name>
<organism evidence="5 6">
    <name type="scientific">Caldovatus sediminis</name>
    <dbReference type="NCBI Taxonomy" id="2041189"/>
    <lineage>
        <taxon>Bacteria</taxon>
        <taxon>Pseudomonadati</taxon>
        <taxon>Pseudomonadota</taxon>
        <taxon>Alphaproteobacteria</taxon>
        <taxon>Acetobacterales</taxon>
        <taxon>Roseomonadaceae</taxon>
        <taxon>Caldovatus</taxon>
    </lineage>
</organism>
<dbReference type="SUPFAM" id="SSF54001">
    <property type="entry name" value="Cysteine proteinases"/>
    <property type="match status" value="1"/>
</dbReference>
<dbReference type="EMBL" id="BMKS01000004">
    <property type="protein sequence ID" value="GGG30729.1"/>
    <property type="molecule type" value="Genomic_DNA"/>
</dbReference>
<dbReference type="RefSeq" id="WP_188899699.1">
    <property type="nucleotide sequence ID" value="NZ_BMKS01000004.1"/>
</dbReference>
<evidence type="ECO:0000313" key="5">
    <source>
        <dbReference type="EMBL" id="GGG30729.1"/>
    </source>
</evidence>
<accession>A0A8J2ZAM6</accession>
<keyword evidence="3" id="KW-0788">Thiol protease</keyword>
<comment type="caution">
    <text evidence="5">The sequence shown here is derived from an EMBL/GenBank/DDBJ whole genome shotgun (WGS) entry which is preliminary data.</text>
</comment>
<evidence type="ECO:0000256" key="2">
    <source>
        <dbReference type="ARBA" id="ARBA00022801"/>
    </source>
</evidence>
<proteinExistence type="predicted"/>
<dbReference type="InterPro" id="IPR038765">
    <property type="entry name" value="Papain-like_cys_pep_sf"/>
</dbReference>
<evidence type="ECO:0000313" key="6">
    <source>
        <dbReference type="Proteomes" id="UP000597507"/>
    </source>
</evidence>
<dbReference type="InterPro" id="IPR006473">
    <property type="entry name" value="Peptidase_C58_Yopt"/>
</dbReference>
<dbReference type="Proteomes" id="UP000597507">
    <property type="component" value="Unassembled WGS sequence"/>
</dbReference>
<dbReference type="GO" id="GO:0006508">
    <property type="term" value="P:proteolysis"/>
    <property type="evidence" value="ECO:0007669"/>
    <property type="project" value="UniProtKB-KW"/>
</dbReference>
<dbReference type="Gene3D" id="3.90.70.20">
    <property type="match status" value="1"/>
</dbReference>
<dbReference type="Pfam" id="PF03543">
    <property type="entry name" value="Peptidase_C58"/>
    <property type="match status" value="1"/>
</dbReference>
<protein>
    <recommendedName>
        <fullName evidence="4">Peptidase C58 YopT-type domain-containing protein</fullName>
    </recommendedName>
</protein>
<sequence length="196" mass="21225">MFTLAPFSQDAHLRSVKDPVLRNGVCVALCDHWLAIIKRFPDLPPVNRMRMLAQRIPEALRHQQAYALRRAAVGRDAARREAGARLGLDYAAQTTVMRACVGMVGIRARLAADLGRIGAAATWSMRFAGGGGHAIAGFRGLVPVSGNVHRASIHAFDPNIGEYAGELGELDAILADLFGRFPLYATVNEVHRTTEG</sequence>
<feature type="domain" description="Peptidase C58 YopT-type" evidence="4">
    <location>
        <begin position="22"/>
        <end position="169"/>
    </location>
</feature>